<evidence type="ECO:0000256" key="3">
    <source>
        <dbReference type="ARBA" id="ARBA00012552"/>
    </source>
</evidence>
<feature type="domain" description="Helicase ATP-binding" evidence="17">
    <location>
        <begin position="684"/>
        <end position="858"/>
    </location>
</feature>
<dbReference type="Gene3D" id="3.30.420.40">
    <property type="match status" value="1"/>
</dbReference>
<feature type="binding site" evidence="13">
    <location>
        <begin position="254"/>
        <end position="258"/>
    </location>
    <ligand>
        <name>ATP</name>
        <dbReference type="ChEBI" id="CHEBI:30616"/>
    </ligand>
</feature>
<evidence type="ECO:0000256" key="4">
    <source>
        <dbReference type="ARBA" id="ARBA00022741"/>
    </source>
</evidence>
<dbReference type="PROSITE" id="PS00039">
    <property type="entry name" value="DEAD_ATP_HELICASE"/>
    <property type="match status" value="1"/>
</dbReference>
<evidence type="ECO:0000256" key="14">
    <source>
        <dbReference type="RuleBase" id="RU003833"/>
    </source>
</evidence>
<dbReference type="SUPFAM" id="SSF52540">
    <property type="entry name" value="P-loop containing nucleoside triphosphate hydrolases"/>
    <property type="match status" value="1"/>
</dbReference>
<feature type="active site" description="Proton acceptor" evidence="12">
    <location>
        <position position="224"/>
    </location>
</feature>
<dbReference type="PANTHER" id="PTHR47959">
    <property type="entry name" value="ATP-DEPENDENT RNA HELICASE RHLE-RELATED"/>
    <property type="match status" value="1"/>
</dbReference>
<evidence type="ECO:0000256" key="9">
    <source>
        <dbReference type="ARBA" id="ARBA00023242"/>
    </source>
</evidence>
<organism evidence="19 20">
    <name type="scientific">Smittium angustum</name>
    <dbReference type="NCBI Taxonomy" id="133377"/>
    <lineage>
        <taxon>Eukaryota</taxon>
        <taxon>Fungi</taxon>
        <taxon>Fungi incertae sedis</taxon>
        <taxon>Zoopagomycota</taxon>
        <taxon>Kickxellomycotina</taxon>
        <taxon>Harpellomycetes</taxon>
        <taxon>Harpellales</taxon>
        <taxon>Legeriomycetaceae</taxon>
        <taxon>Smittium</taxon>
    </lineage>
</organism>
<comment type="catalytic activity">
    <reaction evidence="11">
        <text>ATP + H2O = ADP + phosphate + H(+)</text>
        <dbReference type="Rhea" id="RHEA:13065"/>
        <dbReference type="ChEBI" id="CHEBI:15377"/>
        <dbReference type="ChEBI" id="CHEBI:15378"/>
        <dbReference type="ChEBI" id="CHEBI:30616"/>
        <dbReference type="ChEBI" id="CHEBI:43474"/>
        <dbReference type="ChEBI" id="CHEBI:456216"/>
        <dbReference type="EC" id="3.6.4.13"/>
    </reaction>
</comment>
<dbReference type="Pfam" id="PF00271">
    <property type="entry name" value="Helicase_C"/>
    <property type="match status" value="1"/>
</dbReference>
<evidence type="ECO:0000256" key="6">
    <source>
        <dbReference type="ARBA" id="ARBA00022806"/>
    </source>
</evidence>
<dbReference type="GO" id="GO:0003724">
    <property type="term" value="F:RNA helicase activity"/>
    <property type="evidence" value="ECO:0007669"/>
    <property type="project" value="UniProtKB-EC"/>
</dbReference>
<comment type="similarity">
    <text evidence="2 14">Belongs to the GDA1/CD39 NTPase family.</text>
</comment>
<dbReference type="Pfam" id="PF01150">
    <property type="entry name" value="GDA1_CD39"/>
    <property type="match status" value="1"/>
</dbReference>
<evidence type="ECO:0000259" key="18">
    <source>
        <dbReference type="PROSITE" id="PS51194"/>
    </source>
</evidence>
<dbReference type="SMART" id="SM00487">
    <property type="entry name" value="DEXDc"/>
    <property type="match status" value="1"/>
</dbReference>
<keyword evidence="5 14" id="KW-0378">Hydrolase</keyword>
<evidence type="ECO:0000256" key="7">
    <source>
        <dbReference type="ARBA" id="ARBA00022840"/>
    </source>
</evidence>
<feature type="domain" description="Helicase C-terminal" evidence="18">
    <location>
        <begin position="869"/>
        <end position="1030"/>
    </location>
</feature>
<dbReference type="GO" id="GO:0030490">
    <property type="term" value="P:maturation of SSU-rRNA"/>
    <property type="evidence" value="ECO:0007669"/>
    <property type="project" value="InterPro"/>
</dbReference>
<feature type="transmembrane region" description="Helical" evidence="16">
    <location>
        <begin position="36"/>
        <end position="58"/>
    </location>
</feature>
<dbReference type="CDD" id="cd17957">
    <property type="entry name" value="DEADc_DDX52"/>
    <property type="match status" value="1"/>
</dbReference>
<dbReference type="InterPro" id="IPR001650">
    <property type="entry name" value="Helicase_C-like"/>
</dbReference>
<evidence type="ECO:0000256" key="10">
    <source>
        <dbReference type="ARBA" id="ARBA00024355"/>
    </source>
</evidence>
<feature type="compositionally biased region" description="Polar residues" evidence="15">
    <location>
        <begin position="1067"/>
        <end position="1079"/>
    </location>
</feature>
<dbReference type="CDD" id="cd18787">
    <property type="entry name" value="SF2_C_DEAD"/>
    <property type="match status" value="1"/>
</dbReference>
<dbReference type="Pfam" id="PF00270">
    <property type="entry name" value="DEAD"/>
    <property type="match status" value="1"/>
</dbReference>
<dbReference type="InterPro" id="IPR050079">
    <property type="entry name" value="DEAD_box_RNA_helicase"/>
</dbReference>
<feature type="region of interest" description="Disordered" evidence="15">
    <location>
        <begin position="1038"/>
        <end position="1079"/>
    </location>
</feature>
<evidence type="ECO:0000256" key="1">
    <source>
        <dbReference type="ARBA" id="ARBA00004604"/>
    </source>
</evidence>
<dbReference type="InterPro" id="IPR011545">
    <property type="entry name" value="DEAD/DEAH_box_helicase_dom"/>
</dbReference>
<dbReference type="EMBL" id="MBFU01000274">
    <property type="protein sequence ID" value="PWA00863.1"/>
    <property type="molecule type" value="Genomic_DNA"/>
</dbReference>
<protein>
    <recommendedName>
        <fullName evidence="3">RNA helicase</fullName>
        <ecNumber evidence="3">3.6.4.13</ecNumber>
    </recommendedName>
</protein>
<evidence type="ECO:0000256" key="8">
    <source>
        <dbReference type="ARBA" id="ARBA00022884"/>
    </source>
</evidence>
<dbReference type="InterPro" id="IPR000407">
    <property type="entry name" value="GDA1_CD39_NTPase"/>
</dbReference>
<dbReference type="GO" id="GO:0003723">
    <property type="term" value="F:RNA binding"/>
    <property type="evidence" value="ECO:0007669"/>
    <property type="project" value="UniProtKB-KW"/>
</dbReference>
<keyword evidence="7 13" id="KW-0067">ATP-binding</keyword>
<evidence type="ECO:0000256" key="13">
    <source>
        <dbReference type="PIRSR" id="PIRSR600407-2"/>
    </source>
</evidence>
<keyword evidence="16" id="KW-0812">Transmembrane</keyword>
<dbReference type="InterPro" id="IPR000629">
    <property type="entry name" value="RNA-helicase_DEAD-box_CS"/>
</dbReference>
<comment type="similarity">
    <text evidence="10">Belongs to the DEAD box helicase family. DDX52/ROK1 subfamily.</text>
</comment>
<evidence type="ECO:0000256" key="2">
    <source>
        <dbReference type="ARBA" id="ARBA00009283"/>
    </source>
</evidence>
<dbReference type="SMART" id="SM00490">
    <property type="entry name" value="HELICc"/>
    <property type="match status" value="1"/>
</dbReference>
<dbReference type="GO" id="GO:0005829">
    <property type="term" value="C:cytosol"/>
    <property type="evidence" value="ECO:0007669"/>
    <property type="project" value="TreeGrafter"/>
</dbReference>
<dbReference type="PANTHER" id="PTHR47959:SF15">
    <property type="entry name" value="RNA HELICASE"/>
    <property type="match status" value="1"/>
</dbReference>
<dbReference type="Proteomes" id="UP000245591">
    <property type="component" value="Unassembled WGS sequence"/>
</dbReference>
<reference evidence="19 20" key="1">
    <citation type="journal article" date="2018" name="MBio">
        <title>Comparative Genomics Reveals the Core Gene Toolbox for the Fungus-Insect Symbiosis.</title>
        <authorList>
            <person name="Wang Y."/>
            <person name="Stata M."/>
            <person name="Wang W."/>
            <person name="Stajich J.E."/>
            <person name="White M.M."/>
            <person name="Moncalvo J.M."/>
        </authorList>
    </citation>
    <scope>NUCLEOTIDE SEQUENCE [LARGE SCALE GENOMIC DNA]</scope>
    <source>
        <strain evidence="19 20">AUS-126-30</strain>
    </source>
</reference>
<keyword evidence="6" id="KW-0347">Helicase</keyword>
<dbReference type="EC" id="3.6.4.13" evidence="3"/>
<evidence type="ECO:0000313" key="20">
    <source>
        <dbReference type="Proteomes" id="UP000245591"/>
    </source>
</evidence>
<evidence type="ECO:0000256" key="12">
    <source>
        <dbReference type="PIRSR" id="PIRSR600407-1"/>
    </source>
</evidence>
<dbReference type="GO" id="GO:0005524">
    <property type="term" value="F:ATP binding"/>
    <property type="evidence" value="ECO:0007669"/>
    <property type="project" value="UniProtKB-KW"/>
</dbReference>
<evidence type="ECO:0000256" key="11">
    <source>
        <dbReference type="ARBA" id="ARBA00047984"/>
    </source>
</evidence>
<dbReference type="GO" id="GO:0005730">
    <property type="term" value="C:nucleolus"/>
    <property type="evidence" value="ECO:0007669"/>
    <property type="project" value="UniProtKB-SubCell"/>
</dbReference>
<proteinExistence type="inferred from homology"/>
<keyword evidence="16" id="KW-1133">Transmembrane helix</keyword>
<dbReference type="PROSITE" id="PS01238">
    <property type="entry name" value="GDA1_CD39_NTPASE"/>
    <property type="match status" value="1"/>
</dbReference>
<gene>
    <name evidence="19" type="ORF">BB558_003069</name>
</gene>
<dbReference type="InterPro" id="IPR027417">
    <property type="entry name" value="P-loop_NTPase"/>
</dbReference>
<sequence length="1079" mass="121914">MDFFKNLVDKEYSLLGGSGMAASQRRLKKGNLFTRSWIRILGLLVGAIISIFLISAYLSSGDSMINVNDIGINRLFQETDTKLFSKHCDNPSSGKPLVQYVLMIDAGSTGSRIHVYKFNHCKSWPELEDEVFEQTKPGLSSFENDADGAAKSLDSLMDIAMKSVPEKLRGCTPVSVKATAGLRLLGNEKSEKILNALRERLTTKYPFPLAKEENPISIIEGRDEGVYAWITVNYLLGILGNNGTKSAGTFDLGGGSAQIVFEPVNKSGKSAFTVDADTVKDVVPFDSTNSVNKYKYPFKYNRLDYQIYQHSYLGYGLNSARDKIFDEIIKTHSDPDATEIYHPCFPSDFEKKIENKKTKKLVTIKGKVAKAPANLDENKPKSNFESCIPIAMSIFEKNTCDVKPCTFSGVYQPRIEETFESNPFYIFSYFYDLTNPFGLGSEFKLRDIQNLAEKVCSHDHSLFPDPKHKKELQNDHKYCIDLTYIYTLLKHGIGISDNRSLKTTRKINEIETGWCLGAALAILDKNKIFEFVMDMMKILGMGASFDKRKFGKDMELFKNKSTNAMDAGSGIVDSVPLELDLLNSSNQYDNEQKSKSVKSKEVDKNVEESNLKFEESVDDLPFENEEQVKDYRKKYQIRSWGTDIPNPFKTFRTMKNRYMFKDYIEKNMVKNGFVDPTPIQKQAIPVSIDKRDLIACAPTGSGKTLSFVLPIIHQIESSSNRRDLAALIISPTRELAVQIYNQIQLLAPKKRISAHILSKTSDAAKMQDPKTKKKYNILVTTPLRLVYAIKNEEISLKNVNHLVLDEADRLLDGGFIEQVDDILTECTCPDLQVSLYSATIPSMVEVLANKIMKDPVKVVVGTSNAATETIDQKLVFVGQEEGKLIEIRNMINAGFKPPCLIFVQSIERAKELFFELVYDGINVEVMHAEKTQQQRDRIIENFKKGKLWILISTELMARGIDFKGVNLVINYDFPQTVESYIHRIGRTGRAGKSGEAITYFTKDDSPYLKNVVNVMKLSGCKVPEFMLDLKKPSSTLKKNLKKRPIERKDISTVPSFDKKRKQHKKNMITQSKIANNKPN</sequence>
<comment type="caution">
    <text evidence="19">The sequence shown here is derived from an EMBL/GenBank/DDBJ whole genome shotgun (WGS) entry which is preliminary data.</text>
</comment>
<evidence type="ECO:0000256" key="16">
    <source>
        <dbReference type="SAM" id="Phobius"/>
    </source>
</evidence>
<dbReference type="InterPro" id="IPR044764">
    <property type="entry name" value="DDX52/Rok1_DEADc"/>
</dbReference>
<evidence type="ECO:0000313" key="19">
    <source>
        <dbReference type="EMBL" id="PWA00863.1"/>
    </source>
</evidence>
<keyword evidence="8" id="KW-0694">RNA-binding</keyword>
<comment type="subcellular location">
    <subcellularLocation>
        <location evidence="1">Nucleus</location>
        <location evidence="1">Nucleolus</location>
    </subcellularLocation>
</comment>
<accession>A0A2U1J7B9</accession>
<keyword evidence="20" id="KW-1185">Reference proteome</keyword>
<dbReference type="InterPro" id="IPR014001">
    <property type="entry name" value="Helicase_ATP-bd"/>
</dbReference>
<evidence type="ECO:0000256" key="15">
    <source>
        <dbReference type="SAM" id="MobiDB-lite"/>
    </source>
</evidence>
<dbReference type="FunFam" id="3.40.50.300:FF:000759">
    <property type="entry name" value="probable ATP-dependent RNA helicase DDX52"/>
    <property type="match status" value="1"/>
</dbReference>
<name>A0A2U1J7B9_SMIAN</name>
<keyword evidence="9" id="KW-0539">Nucleus</keyword>
<dbReference type="Gene3D" id="3.40.50.300">
    <property type="entry name" value="P-loop containing nucleotide triphosphate hydrolases"/>
    <property type="match status" value="2"/>
</dbReference>
<dbReference type="PROSITE" id="PS51192">
    <property type="entry name" value="HELICASE_ATP_BIND_1"/>
    <property type="match status" value="1"/>
</dbReference>
<evidence type="ECO:0000259" key="17">
    <source>
        <dbReference type="PROSITE" id="PS51192"/>
    </source>
</evidence>
<dbReference type="AlphaFoldDB" id="A0A2U1J7B9"/>
<dbReference type="GO" id="GO:0017110">
    <property type="term" value="F:nucleoside diphosphate phosphatase activity"/>
    <property type="evidence" value="ECO:0007669"/>
    <property type="project" value="UniProtKB-ARBA"/>
</dbReference>
<dbReference type="Gene3D" id="3.30.420.150">
    <property type="entry name" value="Exopolyphosphatase. Domain 2"/>
    <property type="match status" value="1"/>
</dbReference>
<keyword evidence="4 13" id="KW-0547">Nucleotide-binding</keyword>
<evidence type="ECO:0000256" key="5">
    <source>
        <dbReference type="ARBA" id="ARBA00022801"/>
    </source>
</evidence>
<keyword evidence="16" id="KW-0472">Membrane</keyword>
<dbReference type="PROSITE" id="PS51194">
    <property type="entry name" value="HELICASE_CTER"/>
    <property type="match status" value="1"/>
</dbReference>